<evidence type="ECO:0000313" key="1">
    <source>
        <dbReference type="EMBL" id="ORA64896.1"/>
    </source>
</evidence>
<dbReference type="STRING" id="444597.BST26_19510"/>
<dbReference type="EMBL" id="MVHS01000070">
    <property type="protein sequence ID" value="ORA64896.1"/>
    <property type="molecule type" value="Genomic_DNA"/>
</dbReference>
<gene>
    <name evidence="1" type="ORF">BST26_19510</name>
</gene>
<protein>
    <submittedName>
        <fullName evidence="1">Uncharacterized protein</fullName>
    </submittedName>
</protein>
<dbReference type="RefSeq" id="WP_083033353.1">
    <property type="nucleotide sequence ID" value="NZ_AP022618.1"/>
</dbReference>
<accession>A0A1X0CXM1</accession>
<dbReference type="AlphaFoldDB" id="A0A1X0CXM1"/>
<comment type="caution">
    <text evidence="1">The sequence shown here is derived from an EMBL/GenBank/DDBJ whole genome shotgun (WGS) entry which is preliminary data.</text>
</comment>
<keyword evidence="2" id="KW-1185">Reference proteome</keyword>
<evidence type="ECO:0000313" key="2">
    <source>
        <dbReference type="Proteomes" id="UP000192801"/>
    </source>
</evidence>
<dbReference type="OrthoDB" id="9912817at2"/>
<name>A0A1X0CXM1_9MYCO</name>
<sequence>MTDRFNFIPLIAAHWKCLSVDASDGRTKPDWSARLGLMVPALGAGIALPLFGGGLSNAGALLAADALLASSLLAVFAQVSNLRMKYADRFESGLPLSDTDKDAMDESATHLLFAAMLAFINAGVLVGGLAFAPSNDLRLTGPLSGVCAGIFVYMGLLLLMLLPRLLHAYATVNEVRDELNGFYRR</sequence>
<dbReference type="Proteomes" id="UP000192801">
    <property type="component" value="Unassembled WGS sequence"/>
</dbReference>
<organism evidence="1 2">
    <name type="scientific">Mycolicibacterium insubricum</name>
    <dbReference type="NCBI Taxonomy" id="444597"/>
    <lineage>
        <taxon>Bacteria</taxon>
        <taxon>Bacillati</taxon>
        <taxon>Actinomycetota</taxon>
        <taxon>Actinomycetes</taxon>
        <taxon>Mycobacteriales</taxon>
        <taxon>Mycobacteriaceae</taxon>
        <taxon>Mycolicibacterium</taxon>
    </lineage>
</organism>
<proteinExistence type="predicted"/>
<reference evidence="1 2" key="1">
    <citation type="submission" date="2016-12" db="EMBL/GenBank/DDBJ databases">
        <title>The new phylogeny of genus Mycobacterium.</title>
        <authorList>
            <person name="Tortoli E."/>
            <person name="Trovato A."/>
            <person name="Cirillo D.M."/>
        </authorList>
    </citation>
    <scope>NUCLEOTIDE SEQUENCE [LARGE SCALE GENOMIC DNA]</scope>
    <source>
        <strain evidence="1 2">DSM 45130</strain>
    </source>
</reference>